<protein>
    <submittedName>
        <fullName evidence="4">Uncharacterized protein</fullName>
    </submittedName>
</protein>
<proteinExistence type="predicted"/>
<feature type="compositionally biased region" description="Basic and acidic residues" evidence="2">
    <location>
        <begin position="115"/>
        <end position="126"/>
    </location>
</feature>
<keyword evidence="5" id="KW-1185">Reference proteome</keyword>
<gene>
    <name evidence="4" type="ORF">PCOR1329_LOCUS38332</name>
</gene>
<evidence type="ECO:0000313" key="5">
    <source>
        <dbReference type="Proteomes" id="UP001189429"/>
    </source>
</evidence>
<feature type="region of interest" description="Disordered" evidence="2">
    <location>
        <begin position="78"/>
        <end position="97"/>
    </location>
</feature>
<feature type="signal peptide" evidence="3">
    <location>
        <begin position="1"/>
        <end position="18"/>
    </location>
</feature>
<keyword evidence="1" id="KW-0175">Coiled coil</keyword>
<sequence>MGEAGWLRLRLVCGRAAAFGATAFGGAQIPGGYVGDDALYLRDSALRRGREVDVWDSESDGSDWGGAKPDMEALGVLGGGGHARSRREPRSGSGLLVSGQGVVVEAIDTMVGNLRDEQASDDEKKDARHRLPPTESRRTMWRTSNSRSSRNHPSRRNHPAGACEANRMEDTRSAVLAGRAIDEASDTISQLTSDVGELDSQLTQKEEQGEAIVEQLAAAEAQRNEEHAAFVSGQKDDEDAATTVASAIEVLEAFYKQNTVFVQRAGAKEPVEVAAGQAPPPPPKTWSEPEYGGRTTESDGIIMILTMIKDDILKDKAASEEAEHTAAELYAETSQALTKEKDALDGQIDEMKIAKGEKAGTIESTRSERSLKKDELDVIMEKVKAVQPGCDFFQVNYLVRKKNRLIELDGLLKAKAILAGTCAAGLPERWQDPERAGKSSGLPLEPPFVADIRKARQGPAARAPREISYSRP</sequence>
<evidence type="ECO:0000256" key="3">
    <source>
        <dbReference type="SAM" id="SignalP"/>
    </source>
</evidence>
<comment type="caution">
    <text evidence="4">The sequence shown here is derived from an EMBL/GenBank/DDBJ whole genome shotgun (WGS) entry which is preliminary data.</text>
</comment>
<accession>A0ABN9TEH3</accession>
<name>A0ABN9TEH3_9DINO</name>
<feature type="region of interest" description="Disordered" evidence="2">
    <location>
        <begin position="273"/>
        <end position="295"/>
    </location>
</feature>
<evidence type="ECO:0000256" key="1">
    <source>
        <dbReference type="SAM" id="Coils"/>
    </source>
</evidence>
<feature type="compositionally biased region" description="Basic residues" evidence="2">
    <location>
        <begin position="149"/>
        <end position="158"/>
    </location>
</feature>
<evidence type="ECO:0000313" key="4">
    <source>
        <dbReference type="EMBL" id="CAK0844179.1"/>
    </source>
</evidence>
<reference evidence="4" key="1">
    <citation type="submission" date="2023-10" db="EMBL/GenBank/DDBJ databases">
        <authorList>
            <person name="Chen Y."/>
            <person name="Shah S."/>
            <person name="Dougan E. K."/>
            <person name="Thang M."/>
            <person name="Chan C."/>
        </authorList>
    </citation>
    <scope>NUCLEOTIDE SEQUENCE [LARGE SCALE GENOMIC DNA]</scope>
</reference>
<organism evidence="4 5">
    <name type="scientific">Prorocentrum cordatum</name>
    <dbReference type="NCBI Taxonomy" id="2364126"/>
    <lineage>
        <taxon>Eukaryota</taxon>
        <taxon>Sar</taxon>
        <taxon>Alveolata</taxon>
        <taxon>Dinophyceae</taxon>
        <taxon>Prorocentrales</taxon>
        <taxon>Prorocentraceae</taxon>
        <taxon>Prorocentrum</taxon>
    </lineage>
</organism>
<dbReference type="Proteomes" id="UP001189429">
    <property type="component" value="Unassembled WGS sequence"/>
</dbReference>
<feature type="coiled-coil region" evidence="1">
    <location>
        <begin position="188"/>
        <end position="222"/>
    </location>
</feature>
<keyword evidence="3" id="KW-0732">Signal</keyword>
<evidence type="ECO:0000256" key="2">
    <source>
        <dbReference type="SAM" id="MobiDB-lite"/>
    </source>
</evidence>
<dbReference type="EMBL" id="CAUYUJ010014639">
    <property type="protein sequence ID" value="CAK0844179.1"/>
    <property type="molecule type" value="Genomic_DNA"/>
</dbReference>
<feature type="region of interest" description="Disordered" evidence="2">
    <location>
        <begin position="115"/>
        <end position="164"/>
    </location>
</feature>
<feature type="chain" id="PRO_5045473763" evidence="3">
    <location>
        <begin position="19"/>
        <end position="472"/>
    </location>
</feature>
<feature type="region of interest" description="Disordered" evidence="2">
    <location>
        <begin position="429"/>
        <end position="448"/>
    </location>
</feature>